<protein>
    <recommendedName>
        <fullName evidence="4">GGDEF domain-containing protein</fullName>
    </recommendedName>
</protein>
<organism evidence="2 3">
    <name type="scientific">Halomonas cerina</name>
    <dbReference type="NCBI Taxonomy" id="447424"/>
    <lineage>
        <taxon>Bacteria</taxon>
        <taxon>Pseudomonadati</taxon>
        <taxon>Pseudomonadota</taxon>
        <taxon>Gammaproteobacteria</taxon>
        <taxon>Oceanospirillales</taxon>
        <taxon>Halomonadaceae</taxon>
        <taxon>Halomonas</taxon>
    </lineage>
</organism>
<evidence type="ECO:0008006" key="4">
    <source>
        <dbReference type="Google" id="ProtNLM"/>
    </source>
</evidence>
<feature type="transmembrane region" description="Helical" evidence="1">
    <location>
        <begin position="125"/>
        <end position="149"/>
    </location>
</feature>
<name>A0A839V9F9_9GAMM</name>
<evidence type="ECO:0000313" key="2">
    <source>
        <dbReference type="EMBL" id="MBB3189357.1"/>
    </source>
</evidence>
<dbReference type="RefSeq" id="WP_183324110.1">
    <property type="nucleotide sequence ID" value="NZ_JACHXP010000002.1"/>
</dbReference>
<dbReference type="AlphaFoldDB" id="A0A839V9F9"/>
<evidence type="ECO:0000313" key="3">
    <source>
        <dbReference type="Proteomes" id="UP000547614"/>
    </source>
</evidence>
<dbReference type="EMBL" id="JACHXP010000002">
    <property type="protein sequence ID" value="MBB3189357.1"/>
    <property type="molecule type" value="Genomic_DNA"/>
</dbReference>
<gene>
    <name evidence="2" type="ORF">FHR94_000579</name>
</gene>
<keyword evidence="1" id="KW-0812">Transmembrane</keyword>
<comment type="caution">
    <text evidence="2">The sequence shown here is derived from an EMBL/GenBank/DDBJ whole genome shotgun (WGS) entry which is preliminary data.</text>
</comment>
<sequence>MQSKYKVGLLRLNLLAASGLLAWQAGSVAATPHALLLALASAWLAVTAVLLEFSHRRPAAIPWQLLPGLLLAALLLIAPGRHLTWLWAWALLLMLPQPRWMLLLNLTLATTTWWSLRDLAGLEQWGLAGVLLAGLIPLGLSRSLTLQAWRRGGRPRARLIPGMSLWPGSQLERDLAQERQRAEREGVHAELLLMRCSPRRLWQLAERLCRLVHRFENCYRIDRRTLAVLMTSRSAAQATERRTQLLSTLEPWVPIRAVPLSRLTSLQEECRALARQADRRLVAGAVTDD</sequence>
<feature type="transmembrane region" description="Helical" evidence="1">
    <location>
        <begin position="65"/>
        <end position="95"/>
    </location>
</feature>
<accession>A0A839V9F9</accession>
<keyword evidence="1" id="KW-0472">Membrane</keyword>
<keyword evidence="3" id="KW-1185">Reference proteome</keyword>
<keyword evidence="1" id="KW-1133">Transmembrane helix</keyword>
<evidence type="ECO:0000256" key="1">
    <source>
        <dbReference type="SAM" id="Phobius"/>
    </source>
</evidence>
<reference evidence="2 3" key="1">
    <citation type="submission" date="2020-08" db="EMBL/GenBank/DDBJ databases">
        <title>Genomic Encyclopedia of Type Strains, Phase III (KMG-III): the genomes of soil and plant-associated and newly described type strains.</title>
        <authorList>
            <person name="Whitman W."/>
        </authorList>
    </citation>
    <scope>NUCLEOTIDE SEQUENCE [LARGE SCALE GENOMIC DNA]</scope>
    <source>
        <strain evidence="2 3">CECT 7282</strain>
    </source>
</reference>
<feature type="transmembrane region" description="Helical" evidence="1">
    <location>
        <begin position="32"/>
        <end position="53"/>
    </location>
</feature>
<dbReference type="Proteomes" id="UP000547614">
    <property type="component" value="Unassembled WGS sequence"/>
</dbReference>
<proteinExistence type="predicted"/>